<accession>A0AAE5CCX3</accession>
<dbReference type="Gene3D" id="1.20.1540.10">
    <property type="entry name" value="Rhomboid-like"/>
    <property type="match status" value="1"/>
</dbReference>
<dbReference type="EMBL" id="JAACAK010000137">
    <property type="protein sequence ID" value="NIR76608.1"/>
    <property type="molecule type" value="Genomic_DNA"/>
</dbReference>
<organism evidence="8 9">
    <name type="scientific">Candidatus Kutchimonas denitrificans</name>
    <dbReference type="NCBI Taxonomy" id="3056748"/>
    <lineage>
        <taxon>Bacteria</taxon>
        <taxon>Pseudomonadati</taxon>
        <taxon>Gemmatimonadota</taxon>
        <taxon>Gemmatimonadia</taxon>
        <taxon>Candidatus Palauibacterales</taxon>
        <taxon>Candidatus Palauibacteraceae</taxon>
        <taxon>Candidatus Kutchimonas</taxon>
    </lineage>
</organism>
<evidence type="ECO:0000259" key="7">
    <source>
        <dbReference type="Pfam" id="PF20216"/>
    </source>
</evidence>
<evidence type="ECO:0000256" key="2">
    <source>
        <dbReference type="ARBA" id="ARBA00022692"/>
    </source>
</evidence>
<dbReference type="PANTHER" id="PTHR43731">
    <property type="entry name" value="RHOMBOID PROTEASE"/>
    <property type="match status" value="1"/>
</dbReference>
<keyword evidence="3 5" id="KW-1133">Transmembrane helix</keyword>
<evidence type="ECO:0000259" key="6">
    <source>
        <dbReference type="Pfam" id="PF01694"/>
    </source>
</evidence>
<dbReference type="PANTHER" id="PTHR43731:SF26">
    <property type="entry name" value="RHOMBOID-LIKE PROTEIN 10, CHLOROPLASTIC"/>
    <property type="match status" value="1"/>
</dbReference>
<evidence type="ECO:0000256" key="3">
    <source>
        <dbReference type="ARBA" id="ARBA00022989"/>
    </source>
</evidence>
<evidence type="ECO:0000313" key="8">
    <source>
        <dbReference type="EMBL" id="NIR76608.1"/>
    </source>
</evidence>
<feature type="domain" description="DUF6576" evidence="7">
    <location>
        <begin position="220"/>
        <end position="251"/>
    </location>
</feature>
<proteinExistence type="predicted"/>
<comment type="caution">
    <text evidence="8">The sequence shown here is derived from an EMBL/GenBank/DDBJ whole genome shotgun (WGS) entry which is preliminary data.</text>
</comment>
<dbReference type="AlphaFoldDB" id="A0AAE5CCX3"/>
<feature type="transmembrane region" description="Helical" evidence="5">
    <location>
        <begin position="102"/>
        <end position="119"/>
    </location>
</feature>
<dbReference type="InterPro" id="IPR022764">
    <property type="entry name" value="Peptidase_S54_rhomboid_dom"/>
</dbReference>
<feature type="domain" description="Peptidase S54 rhomboid" evidence="6">
    <location>
        <begin position="40"/>
        <end position="174"/>
    </location>
</feature>
<evidence type="ECO:0000256" key="4">
    <source>
        <dbReference type="ARBA" id="ARBA00023136"/>
    </source>
</evidence>
<keyword evidence="8" id="KW-0645">Protease</keyword>
<evidence type="ECO:0000313" key="9">
    <source>
        <dbReference type="Proteomes" id="UP000702544"/>
    </source>
</evidence>
<dbReference type="InterPro" id="IPR050925">
    <property type="entry name" value="Rhomboid_protease_S54"/>
</dbReference>
<reference evidence="8 9" key="1">
    <citation type="submission" date="2020-01" db="EMBL/GenBank/DDBJ databases">
        <title>Genomes assembled from Gulf of Kutch pelagic sediment metagenomes.</title>
        <authorList>
            <person name="Chandrashekar M."/>
            <person name="Mahajan M.S."/>
            <person name="Dave K.J."/>
            <person name="Vatsa P."/>
            <person name="Nathani N.M."/>
        </authorList>
    </citation>
    <scope>NUCLEOTIDE SEQUENCE [LARGE SCALE GENOMIC DNA]</scope>
    <source>
        <strain evidence="8">KS3-K002</strain>
    </source>
</reference>
<dbReference type="GO" id="GO:0016020">
    <property type="term" value="C:membrane"/>
    <property type="evidence" value="ECO:0007669"/>
    <property type="project" value="UniProtKB-SubCell"/>
</dbReference>
<evidence type="ECO:0000256" key="5">
    <source>
        <dbReference type="SAM" id="Phobius"/>
    </source>
</evidence>
<feature type="transmembrane region" description="Helical" evidence="5">
    <location>
        <begin position="126"/>
        <end position="152"/>
    </location>
</feature>
<protein>
    <submittedName>
        <fullName evidence="8">Rhomboid family intramembrane serine protease</fullName>
    </submittedName>
</protein>
<feature type="transmembrane region" description="Helical" evidence="5">
    <location>
        <begin position="45"/>
        <end position="67"/>
    </location>
</feature>
<dbReference type="GO" id="GO:0006508">
    <property type="term" value="P:proteolysis"/>
    <property type="evidence" value="ECO:0007669"/>
    <property type="project" value="UniProtKB-KW"/>
</dbReference>
<sequence>MMTRWVGRLILANVVVFIITLGSPAMTRALMLVPAFILQRPWTPVTYMFLHADFMHILFNMIGLYFFGPRLEQRLGGKAFLGLYFSAGVGGALLSILTPYAAIVGASGAVFGVLLGYARNWPRDRIYIWGILPLEAWLLVVIVTVASLYFGFSSTRGSVAHFAHLGGFAGGYLFLKWRELRSPARKFKKAVSAPARRPGGDGADLKRWQRIDREKMHPVNRDELDRVLEKIKASGVGSLTPDERAFLDRFSPE</sequence>
<keyword evidence="4 5" id="KW-0472">Membrane</keyword>
<dbReference type="Pfam" id="PF20216">
    <property type="entry name" value="DUF6576"/>
    <property type="match status" value="1"/>
</dbReference>
<feature type="transmembrane region" description="Helical" evidence="5">
    <location>
        <begin position="79"/>
        <end position="96"/>
    </location>
</feature>
<dbReference type="GO" id="GO:0004252">
    <property type="term" value="F:serine-type endopeptidase activity"/>
    <property type="evidence" value="ECO:0007669"/>
    <property type="project" value="InterPro"/>
</dbReference>
<dbReference type="InterPro" id="IPR035952">
    <property type="entry name" value="Rhomboid-like_sf"/>
</dbReference>
<keyword evidence="2 5" id="KW-0812">Transmembrane</keyword>
<comment type="subcellular location">
    <subcellularLocation>
        <location evidence="1">Membrane</location>
        <topology evidence="1">Multi-pass membrane protein</topology>
    </subcellularLocation>
</comment>
<dbReference type="SUPFAM" id="SSF144091">
    <property type="entry name" value="Rhomboid-like"/>
    <property type="match status" value="1"/>
</dbReference>
<keyword evidence="8" id="KW-0378">Hydrolase</keyword>
<evidence type="ECO:0000256" key="1">
    <source>
        <dbReference type="ARBA" id="ARBA00004141"/>
    </source>
</evidence>
<dbReference type="Proteomes" id="UP000702544">
    <property type="component" value="Unassembled WGS sequence"/>
</dbReference>
<gene>
    <name evidence="8" type="ORF">GWO12_16125</name>
</gene>
<dbReference type="Pfam" id="PF01694">
    <property type="entry name" value="Rhomboid"/>
    <property type="match status" value="1"/>
</dbReference>
<dbReference type="InterPro" id="IPR046483">
    <property type="entry name" value="DUF6576"/>
</dbReference>
<name>A0AAE5CCX3_9BACT</name>
<feature type="transmembrane region" description="Helical" evidence="5">
    <location>
        <begin position="158"/>
        <end position="175"/>
    </location>
</feature>